<gene>
    <name evidence="1" type="ORF">D8674_010881</name>
</gene>
<evidence type="ECO:0000313" key="1">
    <source>
        <dbReference type="EMBL" id="KAB2607713.1"/>
    </source>
</evidence>
<dbReference type="OrthoDB" id="5860513at2759"/>
<protein>
    <submittedName>
        <fullName evidence="1">Gamma-tubulin complex component 3</fullName>
    </submittedName>
</protein>
<dbReference type="AlphaFoldDB" id="A0A5N5FXA9"/>
<proteinExistence type="predicted"/>
<name>A0A5N5FXA9_9ROSA</name>
<dbReference type="EMBL" id="SMOL01000553">
    <property type="protein sequence ID" value="KAB2607713.1"/>
    <property type="molecule type" value="Genomic_DNA"/>
</dbReference>
<accession>A0A5N5FXA9</accession>
<comment type="caution">
    <text evidence="1">The sequence shown here is derived from an EMBL/GenBank/DDBJ whole genome shotgun (WGS) entry which is preliminary data.</text>
</comment>
<evidence type="ECO:0000313" key="2">
    <source>
        <dbReference type="Proteomes" id="UP000327157"/>
    </source>
</evidence>
<organism evidence="1 2">
    <name type="scientific">Pyrus ussuriensis x Pyrus communis</name>
    <dbReference type="NCBI Taxonomy" id="2448454"/>
    <lineage>
        <taxon>Eukaryota</taxon>
        <taxon>Viridiplantae</taxon>
        <taxon>Streptophyta</taxon>
        <taxon>Embryophyta</taxon>
        <taxon>Tracheophyta</taxon>
        <taxon>Spermatophyta</taxon>
        <taxon>Magnoliopsida</taxon>
        <taxon>eudicotyledons</taxon>
        <taxon>Gunneridae</taxon>
        <taxon>Pentapetalae</taxon>
        <taxon>rosids</taxon>
        <taxon>fabids</taxon>
        <taxon>Rosales</taxon>
        <taxon>Rosaceae</taxon>
        <taxon>Amygdaloideae</taxon>
        <taxon>Maleae</taxon>
        <taxon>Pyrus</taxon>
    </lineage>
</organism>
<reference evidence="1 2" key="1">
    <citation type="submission" date="2019-09" db="EMBL/GenBank/DDBJ databases">
        <authorList>
            <person name="Ou C."/>
        </authorList>
    </citation>
    <scope>NUCLEOTIDE SEQUENCE [LARGE SCALE GENOMIC DNA]</scope>
    <source>
        <strain evidence="1">S2</strain>
        <tissue evidence="1">Leaf</tissue>
    </source>
</reference>
<reference evidence="2" key="2">
    <citation type="submission" date="2019-10" db="EMBL/GenBank/DDBJ databases">
        <title>A de novo genome assembly of a pear dwarfing rootstock.</title>
        <authorList>
            <person name="Wang F."/>
            <person name="Wang J."/>
            <person name="Li S."/>
            <person name="Zhang Y."/>
            <person name="Fang M."/>
            <person name="Ma L."/>
            <person name="Zhao Y."/>
            <person name="Jiang S."/>
        </authorList>
    </citation>
    <scope>NUCLEOTIDE SEQUENCE [LARGE SCALE GENOMIC DNA]</scope>
</reference>
<dbReference type="Proteomes" id="UP000327157">
    <property type="component" value="Chromosome 14"/>
</dbReference>
<keyword evidence="2" id="KW-1185">Reference proteome</keyword>
<reference evidence="1 2" key="3">
    <citation type="submission" date="2019-11" db="EMBL/GenBank/DDBJ databases">
        <title>A de novo genome assembly of a pear dwarfing rootstock.</title>
        <authorList>
            <person name="Wang F."/>
            <person name="Wang J."/>
            <person name="Li S."/>
            <person name="Zhang Y."/>
            <person name="Fang M."/>
            <person name="Ma L."/>
            <person name="Zhao Y."/>
            <person name="Jiang S."/>
        </authorList>
    </citation>
    <scope>NUCLEOTIDE SEQUENCE [LARGE SCALE GENOMIC DNA]</scope>
    <source>
        <strain evidence="1">S2</strain>
        <tissue evidence="1">Leaf</tissue>
    </source>
</reference>
<sequence>MEEEDQQKVADLIKELVIRLLSQNPNFKSHPPTPNSPEFQSLLLYAFRLISTDITQSIKRRLATQGKSSQSLTFTDLYTKFASKTGSGSVNNKWAVVYLHKIVSEDRKMGKPNWILRLCCPVWG</sequence>